<evidence type="ECO:0008006" key="3">
    <source>
        <dbReference type="Google" id="ProtNLM"/>
    </source>
</evidence>
<comment type="caution">
    <text evidence="2">The sequence shown here is derived from an EMBL/GenBank/DDBJ whole genome shotgun (WGS) entry which is preliminary data.</text>
</comment>
<keyword evidence="1" id="KW-0732">Signal</keyword>
<accession>A0A831W6Z8</accession>
<name>A0A831W6Z8_9GAMM</name>
<protein>
    <recommendedName>
        <fullName evidence="3">DUF4136 domain-containing protein</fullName>
    </recommendedName>
</protein>
<feature type="chain" id="PRO_5032318096" description="DUF4136 domain-containing protein" evidence="1">
    <location>
        <begin position="25"/>
        <end position="210"/>
    </location>
</feature>
<evidence type="ECO:0000256" key="1">
    <source>
        <dbReference type="SAM" id="SignalP"/>
    </source>
</evidence>
<dbReference type="AlphaFoldDB" id="A0A831W6Z8"/>
<evidence type="ECO:0000313" key="2">
    <source>
        <dbReference type="EMBL" id="HEC05208.1"/>
    </source>
</evidence>
<feature type="signal peptide" evidence="1">
    <location>
        <begin position="1"/>
        <end position="24"/>
    </location>
</feature>
<dbReference type="EMBL" id="DRLF01000001">
    <property type="protein sequence ID" value="HEC05208.1"/>
    <property type="molecule type" value="Genomic_DNA"/>
</dbReference>
<reference evidence="2" key="1">
    <citation type="journal article" date="2020" name="mSystems">
        <title>Genome- and Community-Level Interaction Insights into Carbon Utilization and Element Cycling Functions of Hydrothermarchaeota in Hydrothermal Sediment.</title>
        <authorList>
            <person name="Zhou Z."/>
            <person name="Liu Y."/>
            <person name="Xu W."/>
            <person name="Pan J."/>
            <person name="Luo Z.H."/>
            <person name="Li M."/>
        </authorList>
    </citation>
    <scope>NUCLEOTIDE SEQUENCE [LARGE SCALE GENOMIC DNA]</scope>
    <source>
        <strain evidence="2">HyVt-458</strain>
    </source>
</reference>
<sequence>MLKGKRFVVSIMLLLITVIQGCSSTTKLVDSWADSGYQGEKLRKFLVIGVVKDDLMRRTFEDQFVGKMTQGGREAVASYVYMPHLQDYKEREKIEAVVKKVGADAVLVTTLQDVENRKDYVPPRVDYVPAAWGGYGYYGYYFQSMQPIYTPGYERTTKVVRLETRVFSVKTGKMVWGGATESFNPSSAGQIVAKLAGLVVSDMKKAGLIK</sequence>
<dbReference type="PROSITE" id="PS51257">
    <property type="entry name" value="PROKAR_LIPOPROTEIN"/>
    <property type="match status" value="1"/>
</dbReference>
<organism evidence="2">
    <name type="scientific">Thiolapillus brandeum</name>
    <dbReference type="NCBI Taxonomy" id="1076588"/>
    <lineage>
        <taxon>Bacteria</taxon>
        <taxon>Pseudomonadati</taxon>
        <taxon>Pseudomonadota</taxon>
        <taxon>Gammaproteobacteria</taxon>
        <taxon>Chromatiales</taxon>
        <taxon>Sedimenticolaceae</taxon>
        <taxon>Thiolapillus</taxon>
    </lineage>
</organism>
<dbReference type="Gene3D" id="3.40.50.10610">
    <property type="entry name" value="ABC-type transport auxiliary lipoprotein component"/>
    <property type="match status" value="1"/>
</dbReference>
<gene>
    <name evidence="2" type="ORF">ENJ12_00010</name>
</gene>
<proteinExistence type="predicted"/>
<dbReference type="Proteomes" id="UP000886339">
    <property type="component" value="Unassembled WGS sequence"/>
</dbReference>